<proteinExistence type="predicted"/>
<dbReference type="InterPro" id="IPR036812">
    <property type="entry name" value="NAD(P)_OxRdtase_dom_sf"/>
</dbReference>
<dbReference type="RefSeq" id="WP_093162016.1">
    <property type="nucleotide sequence ID" value="NZ_FNEK01000061.1"/>
</dbReference>
<dbReference type="GO" id="GO:0016491">
    <property type="term" value="F:oxidoreductase activity"/>
    <property type="evidence" value="ECO:0007669"/>
    <property type="project" value="UniProtKB-KW"/>
</dbReference>
<evidence type="ECO:0000313" key="4">
    <source>
        <dbReference type="Proteomes" id="UP000199382"/>
    </source>
</evidence>
<sequence>MTLDLNNNPRLGMGCWAIGGPFWAEDAPLGWGEVDDGESIRAIHAALDAGARYFDTASVYGAGHSEVVLGAALKGREDVVISTKIGNLFDAKSKQVTGNVATREEAVQEIEGCLRRLGRDHVDMIFLHLNEMTPEEAAPIFDALEAARSAGKIGSFGWSTDFPDSAAAYADWPGFTAVQHTMNLWVPASAVLATIEAHGLLSVNRMPMAMGVFSGKYTASTTLQPSDIRTNSFDWMEYFQGGQVVPEVLDMLESVKELLQTGGRSVAQGALGWIWAKSPNTCPIPGFRTVAQAEENARTLQFGPLPEAVMVEIEALVNRPPEGPPRAR</sequence>
<dbReference type="PANTHER" id="PTHR43364">
    <property type="entry name" value="NADH-SPECIFIC METHYLGLYOXAL REDUCTASE-RELATED"/>
    <property type="match status" value="1"/>
</dbReference>
<dbReference type="OrthoDB" id="9803483at2"/>
<dbReference type="PANTHER" id="PTHR43364:SF4">
    <property type="entry name" value="NAD(P)-LINKED OXIDOREDUCTASE SUPERFAMILY PROTEIN"/>
    <property type="match status" value="1"/>
</dbReference>
<gene>
    <name evidence="3" type="ORF">SAMN04488026_106130</name>
</gene>
<evidence type="ECO:0000256" key="1">
    <source>
        <dbReference type="ARBA" id="ARBA00023002"/>
    </source>
</evidence>
<dbReference type="InterPro" id="IPR050523">
    <property type="entry name" value="AKR_Detox_Biosynth"/>
</dbReference>
<dbReference type="InterPro" id="IPR023210">
    <property type="entry name" value="NADP_OxRdtase_dom"/>
</dbReference>
<protein>
    <submittedName>
        <fullName evidence="3">Predicted oxidoreductase</fullName>
    </submittedName>
</protein>
<dbReference type="CDD" id="cd19086">
    <property type="entry name" value="AKR_AKR11C1"/>
    <property type="match status" value="1"/>
</dbReference>
<dbReference type="STRING" id="571298.SAMN04488026_106130"/>
<name>A0A1G9G6C2_9RHOB</name>
<dbReference type="EMBL" id="FNEK01000061">
    <property type="protein sequence ID" value="SDK96171.1"/>
    <property type="molecule type" value="Genomic_DNA"/>
</dbReference>
<dbReference type="SUPFAM" id="SSF51430">
    <property type="entry name" value="NAD(P)-linked oxidoreductase"/>
    <property type="match status" value="1"/>
</dbReference>
<dbReference type="Gene3D" id="3.20.20.100">
    <property type="entry name" value="NADP-dependent oxidoreductase domain"/>
    <property type="match status" value="1"/>
</dbReference>
<evidence type="ECO:0000259" key="2">
    <source>
        <dbReference type="Pfam" id="PF00248"/>
    </source>
</evidence>
<organism evidence="3 4">
    <name type="scientific">Aliiruegeria lutimaris</name>
    <dbReference type="NCBI Taxonomy" id="571298"/>
    <lineage>
        <taxon>Bacteria</taxon>
        <taxon>Pseudomonadati</taxon>
        <taxon>Pseudomonadota</taxon>
        <taxon>Alphaproteobacteria</taxon>
        <taxon>Rhodobacterales</taxon>
        <taxon>Roseobacteraceae</taxon>
        <taxon>Aliiruegeria</taxon>
    </lineage>
</organism>
<keyword evidence="1" id="KW-0560">Oxidoreductase</keyword>
<keyword evidence="4" id="KW-1185">Reference proteome</keyword>
<dbReference type="AlphaFoldDB" id="A0A1G9G6C2"/>
<reference evidence="3 4" key="1">
    <citation type="submission" date="2016-10" db="EMBL/GenBank/DDBJ databases">
        <authorList>
            <person name="de Groot N.N."/>
        </authorList>
    </citation>
    <scope>NUCLEOTIDE SEQUENCE [LARGE SCALE GENOMIC DNA]</scope>
    <source>
        <strain evidence="3 4">DSM 25294</strain>
    </source>
</reference>
<dbReference type="Proteomes" id="UP000199382">
    <property type="component" value="Unassembled WGS sequence"/>
</dbReference>
<feature type="domain" description="NADP-dependent oxidoreductase" evidence="2">
    <location>
        <begin position="11"/>
        <end position="317"/>
    </location>
</feature>
<dbReference type="Pfam" id="PF00248">
    <property type="entry name" value="Aldo_ket_red"/>
    <property type="match status" value="1"/>
</dbReference>
<evidence type="ECO:0000313" key="3">
    <source>
        <dbReference type="EMBL" id="SDK96171.1"/>
    </source>
</evidence>
<dbReference type="GO" id="GO:0005829">
    <property type="term" value="C:cytosol"/>
    <property type="evidence" value="ECO:0007669"/>
    <property type="project" value="TreeGrafter"/>
</dbReference>
<accession>A0A1G9G6C2</accession>